<evidence type="ECO:0000259" key="6">
    <source>
        <dbReference type="PROSITE" id="PS51193"/>
    </source>
</evidence>
<comment type="similarity">
    <text evidence="4">Belongs to the helicase family. DinG subfamily.</text>
</comment>
<evidence type="ECO:0000256" key="3">
    <source>
        <dbReference type="ARBA" id="ARBA00022840"/>
    </source>
</evidence>
<sequence>MDITERFSDSVIVVMRKAILNAGGNEVFFTGAIDSKGLVVSVTAAARGNERSVPVNLNEMRECSVLIHNHPNGILLPSEADLEVASHASENAQGFYIVNNDVNSVYVVMEPVKPKVIKKLDVEDAAFYLSDGGPLSFQSESFEERLVQIELLKKIVYAFNENSIGVFEAGTGVGKSYAYLIPSILWAAENNERVVISTGTINLQQQLSEKDIPAAEKIIGKKIKTVLVKGRQNFICLRRLEDIANDRDMFSEDTETIDKIAEWAKSSPTGSRSDLPFMPPENVWSRLCSESDACMGMRCVHREKCFVMRVRKEAAGANLLIVNHHLLFADIESRMSGIGYDDAAVLPPYRRLIFDEAHDIESSATSFFSASLTRFRLMRLLNRLYRKKRNSLTGYLFTLQALSSAPDETAHVIESIESVKNNIADLEKVSFDLLLNEHTLRLNSSSARSFGPVIALITNLGDNVAAVCAFVRGIMEGIDDDGKENSQYWETRNILRRLDDITVFCKNFSAWEEQSDTVFWLQRLRISAPSSKSDESSQYIQFVQTPLDISSRMASGVFEPMKTVVCTSATLSVGKKFDFWNRRTGVNRIDDERLLTGEFPSPFPYRTNMLFSVISDAPFPDSMGYQNFVEKAIVRMIKAAGGRTLVLFTSYDSLKKSCEYARSALRSSGITVFKQGEDDRFRLLENFKKDTSSVLFATDSFRQGIDVPGESLSQVIIVKLPFSVPNDPVFAARSELIEQRGGSSFMDLSVPEAIIKFRQGIGRLIRRSDDRGCIVVFDRRIMEKPYGRLFISSIPEAKCIYAPLEESAERVERFLDA</sequence>
<organism evidence="7 8">
    <name type="scientific">Treponema parvum</name>
    <dbReference type="NCBI Taxonomy" id="138851"/>
    <lineage>
        <taxon>Bacteria</taxon>
        <taxon>Pseudomonadati</taxon>
        <taxon>Spirochaetota</taxon>
        <taxon>Spirochaetia</taxon>
        <taxon>Spirochaetales</taxon>
        <taxon>Treponemataceae</taxon>
        <taxon>Treponema</taxon>
    </lineage>
</organism>
<dbReference type="InterPro" id="IPR014001">
    <property type="entry name" value="Helicase_ATP-bd"/>
</dbReference>
<dbReference type="PANTHER" id="PTHR11472">
    <property type="entry name" value="DNA REPAIR DEAD HELICASE RAD3/XP-D SUBFAMILY MEMBER"/>
    <property type="match status" value="1"/>
</dbReference>
<keyword evidence="3" id="KW-0067">ATP-binding</keyword>
<gene>
    <name evidence="7" type="ORF">HRI96_07860</name>
</gene>
<evidence type="ECO:0000256" key="1">
    <source>
        <dbReference type="ARBA" id="ARBA00022741"/>
    </source>
</evidence>
<evidence type="ECO:0000313" key="7">
    <source>
        <dbReference type="EMBL" id="QTQ12115.1"/>
    </source>
</evidence>
<dbReference type="GO" id="GO:0006139">
    <property type="term" value="P:nucleobase-containing compound metabolic process"/>
    <property type="evidence" value="ECO:0007669"/>
    <property type="project" value="InterPro"/>
</dbReference>
<dbReference type="PROSITE" id="PS51192">
    <property type="entry name" value="HELICASE_ATP_BIND_1"/>
    <property type="match status" value="1"/>
</dbReference>
<name>A0A975F0N5_9SPIR</name>
<dbReference type="Proteomes" id="UP000671995">
    <property type="component" value="Chromosome"/>
</dbReference>
<dbReference type="GO" id="GO:0016818">
    <property type="term" value="F:hydrolase activity, acting on acid anhydrides, in phosphorus-containing anhydrides"/>
    <property type="evidence" value="ECO:0007669"/>
    <property type="project" value="InterPro"/>
</dbReference>
<feature type="domain" description="Helicase ATP-binding" evidence="6">
    <location>
        <begin position="134"/>
        <end position="402"/>
    </location>
</feature>
<keyword evidence="1" id="KW-0547">Nucleotide-binding</keyword>
<evidence type="ECO:0000256" key="2">
    <source>
        <dbReference type="ARBA" id="ARBA00022801"/>
    </source>
</evidence>
<keyword evidence="2" id="KW-0378">Hydrolase</keyword>
<evidence type="ECO:0000259" key="5">
    <source>
        <dbReference type="PROSITE" id="PS51192"/>
    </source>
</evidence>
<dbReference type="AlphaFoldDB" id="A0A975F0N5"/>
<evidence type="ECO:0000256" key="4">
    <source>
        <dbReference type="ARBA" id="ARBA00038058"/>
    </source>
</evidence>
<dbReference type="GO" id="GO:0003676">
    <property type="term" value="F:nucleic acid binding"/>
    <property type="evidence" value="ECO:0007669"/>
    <property type="project" value="InterPro"/>
</dbReference>
<reference evidence="7" key="2">
    <citation type="journal article" date="2021" name="Microbiol. Resour. Announc.">
        <title>Complete Genome Sequences of Three Human Oral Treponema parvum Isolates.</title>
        <authorList>
            <person name="Zeng H."/>
            <person name="Watt R.M."/>
        </authorList>
    </citation>
    <scope>NUCLEOTIDE SEQUENCE</scope>
    <source>
        <strain evidence="7">ATCC 700773</strain>
    </source>
</reference>
<feature type="domain" description="Helicase ATP-binding" evidence="5">
    <location>
        <begin position="156"/>
        <end position="390"/>
    </location>
</feature>
<dbReference type="InterPro" id="IPR006555">
    <property type="entry name" value="ATP-dep_Helicase_C"/>
</dbReference>
<dbReference type="GO" id="GO:0003678">
    <property type="term" value="F:DNA helicase activity"/>
    <property type="evidence" value="ECO:0007669"/>
    <property type="project" value="TreeGrafter"/>
</dbReference>
<accession>A0A975F0N5</accession>
<dbReference type="Pfam" id="PF13307">
    <property type="entry name" value="Helicase_C_2"/>
    <property type="match status" value="1"/>
</dbReference>
<keyword evidence="7" id="KW-0347">Helicase</keyword>
<dbReference type="InterPro" id="IPR027417">
    <property type="entry name" value="P-loop_NTPase"/>
</dbReference>
<evidence type="ECO:0000313" key="8">
    <source>
        <dbReference type="Proteomes" id="UP000671995"/>
    </source>
</evidence>
<dbReference type="PROSITE" id="PS51193">
    <property type="entry name" value="HELICASE_ATP_BIND_2"/>
    <property type="match status" value="1"/>
</dbReference>
<dbReference type="SUPFAM" id="SSF52540">
    <property type="entry name" value="P-loop containing nucleoside triphosphate hydrolases"/>
    <property type="match status" value="1"/>
</dbReference>
<dbReference type="Gene3D" id="3.40.50.300">
    <property type="entry name" value="P-loop containing nucleotide triphosphate hydrolases"/>
    <property type="match status" value="2"/>
</dbReference>
<proteinExistence type="inferred from homology"/>
<protein>
    <submittedName>
        <fullName evidence="7">Helicase</fullName>
    </submittedName>
</protein>
<dbReference type="InterPro" id="IPR014013">
    <property type="entry name" value="Helic_SF1/SF2_ATP-bd_DinG/Rad3"/>
</dbReference>
<dbReference type="PANTHER" id="PTHR11472:SF34">
    <property type="entry name" value="REGULATOR OF TELOMERE ELONGATION HELICASE 1"/>
    <property type="match status" value="1"/>
</dbReference>
<dbReference type="InterPro" id="IPR045028">
    <property type="entry name" value="DinG/Rad3-like"/>
</dbReference>
<dbReference type="EMBL" id="CP054257">
    <property type="protein sequence ID" value="QTQ12115.1"/>
    <property type="molecule type" value="Genomic_DNA"/>
</dbReference>
<dbReference type="SMART" id="SM00491">
    <property type="entry name" value="HELICc2"/>
    <property type="match status" value="1"/>
</dbReference>
<reference evidence="7" key="1">
    <citation type="submission" date="2020-05" db="EMBL/GenBank/DDBJ databases">
        <authorList>
            <person name="Zeng H."/>
            <person name="Chan Y.K."/>
            <person name="Watt R.M."/>
        </authorList>
    </citation>
    <scope>NUCLEOTIDE SEQUENCE</scope>
    <source>
        <strain evidence="7">ATCC 700773</strain>
    </source>
</reference>
<dbReference type="GO" id="GO:0005524">
    <property type="term" value="F:ATP binding"/>
    <property type="evidence" value="ECO:0007669"/>
    <property type="project" value="UniProtKB-KW"/>
</dbReference>
<dbReference type="Gene3D" id="3.40.140.10">
    <property type="entry name" value="Cytidine Deaminase, domain 2"/>
    <property type="match status" value="1"/>
</dbReference>